<feature type="chain" id="PRO_5015154582" evidence="1">
    <location>
        <begin position="22"/>
        <end position="130"/>
    </location>
</feature>
<dbReference type="EMBL" id="PDCK01000042">
    <property type="protein sequence ID" value="PRQ38679.1"/>
    <property type="molecule type" value="Genomic_DNA"/>
</dbReference>
<accession>A0A2P6QX11</accession>
<gene>
    <name evidence="2" type="ORF">RchiOBHm_Chr4g0416661</name>
</gene>
<comment type="caution">
    <text evidence="2">The sequence shown here is derived from an EMBL/GenBank/DDBJ whole genome shotgun (WGS) entry which is preliminary data.</text>
</comment>
<evidence type="ECO:0000313" key="2">
    <source>
        <dbReference type="EMBL" id="PRQ38679.1"/>
    </source>
</evidence>
<dbReference type="Proteomes" id="UP000238479">
    <property type="component" value="Chromosome 4"/>
</dbReference>
<dbReference type="Gramene" id="PRQ38679">
    <property type="protein sequence ID" value="PRQ38679"/>
    <property type="gene ID" value="RchiOBHm_Chr4g0416661"/>
</dbReference>
<evidence type="ECO:0000313" key="3">
    <source>
        <dbReference type="Proteomes" id="UP000238479"/>
    </source>
</evidence>
<dbReference type="GO" id="GO:0016787">
    <property type="term" value="F:hydrolase activity"/>
    <property type="evidence" value="ECO:0007669"/>
    <property type="project" value="UniProtKB-KW"/>
</dbReference>
<sequence length="130" mass="14688">MILVALVLVTLLCCSPRGTWLRGVFKLCLCFLCGDEVQMDLECFKVVVIFVFVGREEGSIKNLLRTLLVIDLVDECIIQIRSRPVVAPPNFFIKIGKKDGAREYAWHDGKNSPRMLELLLLEALTLSVHL</sequence>
<evidence type="ECO:0000256" key="1">
    <source>
        <dbReference type="SAM" id="SignalP"/>
    </source>
</evidence>
<keyword evidence="1" id="KW-0732">Signal</keyword>
<protein>
    <submittedName>
        <fullName evidence="2">Putative proteasome endopeptidase complex</fullName>
        <ecNumber evidence="2">3.4.25.1</ecNumber>
    </submittedName>
</protein>
<organism evidence="2 3">
    <name type="scientific">Rosa chinensis</name>
    <name type="common">China rose</name>
    <dbReference type="NCBI Taxonomy" id="74649"/>
    <lineage>
        <taxon>Eukaryota</taxon>
        <taxon>Viridiplantae</taxon>
        <taxon>Streptophyta</taxon>
        <taxon>Embryophyta</taxon>
        <taxon>Tracheophyta</taxon>
        <taxon>Spermatophyta</taxon>
        <taxon>Magnoliopsida</taxon>
        <taxon>eudicotyledons</taxon>
        <taxon>Gunneridae</taxon>
        <taxon>Pentapetalae</taxon>
        <taxon>rosids</taxon>
        <taxon>fabids</taxon>
        <taxon>Rosales</taxon>
        <taxon>Rosaceae</taxon>
        <taxon>Rosoideae</taxon>
        <taxon>Rosoideae incertae sedis</taxon>
        <taxon>Rosa</taxon>
    </lineage>
</organism>
<keyword evidence="2" id="KW-0378">Hydrolase</keyword>
<reference evidence="2 3" key="1">
    <citation type="journal article" date="2018" name="Nat. Genet.">
        <title>The Rosa genome provides new insights in the design of modern roses.</title>
        <authorList>
            <person name="Bendahmane M."/>
        </authorList>
    </citation>
    <scope>NUCLEOTIDE SEQUENCE [LARGE SCALE GENOMIC DNA]</scope>
    <source>
        <strain evidence="3">cv. Old Blush</strain>
    </source>
</reference>
<dbReference type="EC" id="3.4.25.1" evidence="2"/>
<dbReference type="GO" id="GO:0000502">
    <property type="term" value="C:proteasome complex"/>
    <property type="evidence" value="ECO:0007669"/>
    <property type="project" value="UniProtKB-KW"/>
</dbReference>
<dbReference type="STRING" id="74649.A0A2P6QX11"/>
<name>A0A2P6QX11_ROSCH</name>
<dbReference type="AlphaFoldDB" id="A0A2P6QX11"/>
<feature type="signal peptide" evidence="1">
    <location>
        <begin position="1"/>
        <end position="21"/>
    </location>
</feature>
<proteinExistence type="predicted"/>
<keyword evidence="3" id="KW-1185">Reference proteome</keyword>
<keyword evidence="2" id="KW-0647">Proteasome</keyword>